<dbReference type="AlphaFoldDB" id="A0A8H8CHP2"/>
<gene>
    <name evidence="1" type="ORF">JR316_009474</name>
</gene>
<sequence>MRNIEQPSLSDLIAEHGHSSSTDWLDARYQHWYLPYRPSGSKFTPVQGYMIQGSYIFAWGNPIVSSSAVFPSFIDHFSAFADSQSRILVWLCVNQEFQDVLGSKFGWSTVSCIKEDLIDPTHVLHMMSKKECGRIKNLRNSLSKAYKSGLMVEEVPKEYLVESNQRVCIDEGIAKWKESKKGIQIASTTVNPWLDIEHRRYWLARLDSTVVGILILTPIHHGHWQIVNVVPFNSSPKGTSEALIHAVLKAIEAEQDTLDESTSSLHSDSTGDSIPYPNYQISIGDATSTPGLAQSIPKARNTS</sequence>
<reference evidence="1" key="1">
    <citation type="submission" date="2021-02" db="EMBL/GenBank/DDBJ databases">
        <title>Psilocybe cubensis genome.</title>
        <authorList>
            <person name="Mckernan K.J."/>
            <person name="Crawford S."/>
            <person name="Trippe A."/>
            <person name="Kane L.T."/>
            <person name="Mclaughlin S."/>
        </authorList>
    </citation>
    <scope>NUCLEOTIDE SEQUENCE [LARGE SCALE GENOMIC DNA]</scope>
    <source>
        <strain evidence="1">MGC-MH-2018</strain>
    </source>
</reference>
<accession>A0A8H8CHP2</accession>
<name>A0A8H8CHP2_PSICU</name>
<dbReference type="EMBL" id="JAFIQS010000009">
    <property type="protein sequence ID" value="KAG5165888.1"/>
    <property type="molecule type" value="Genomic_DNA"/>
</dbReference>
<comment type="caution">
    <text evidence="1">The sequence shown here is derived from an EMBL/GenBank/DDBJ whole genome shotgun (WGS) entry which is preliminary data.</text>
</comment>
<evidence type="ECO:0000313" key="1">
    <source>
        <dbReference type="EMBL" id="KAG5165888.1"/>
    </source>
</evidence>
<proteinExistence type="predicted"/>
<organism evidence="1">
    <name type="scientific">Psilocybe cubensis</name>
    <name type="common">Psychedelic mushroom</name>
    <name type="synonym">Stropharia cubensis</name>
    <dbReference type="NCBI Taxonomy" id="181762"/>
    <lineage>
        <taxon>Eukaryota</taxon>
        <taxon>Fungi</taxon>
        <taxon>Dikarya</taxon>
        <taxon>Basidiomycota</taxon>
        <taxon>Agaricomycotina</taxon>
        <taxon>Agaricomycetes</taxon>
        <taxon>Agaricomycetidae</taxon>
        <taxon>Agaricales</taxon>
        <taxon>Agaricineae</taxon>
        <taxon>Strophariaceae</taxon>
        <taxon>Psilocybe</taxon>
    </lineage>
</organism>
<protein>
    <submittedName>
        <fullName evidence="1">Uncharacterized protein</fullName>
    </submittedName>
</protein>